<feature type="transmembrane region" description="Helical" evidence="1">
    <location>
        <begin position="275"/>
        <end position="295"/>
    </location>
</feature>
<feature type="transmembrane region" description="Helical" evidence="1">
    <location>
        <begin position="128"/>
        <end position="151"/>
    </location>
</feature>
<dbReference type="EMBL" id="HG937516">
    <property type="protein sequence ID" value="CDN40284.1"/>
    <property type="molecule type" value="Genomic_DNA"/>
</dbReference>
<evidence type="ECO:0008006" key="4">
    <source>
        <dbReference type="Google" id="ProtNLM"/>
    </source>
</evidence>
<keyword evidence="1" id="KW-1133">Transmembrane helix</keyword>
<accession>A0A292IH67</accession>
<proteinExistence type="predicted"/>
<feature type="transmembrane region" description="Helical" evidence="1">
    <location>
        <begin position="95"/>
        <end position="116"/>
    </location>
</feature>
<feature type="transmembrane region" description="Helical" evidence="1">
    <location>
        <begin position="223"/>
        <end position="246"/>
    </location>
</feature>
<dbReference type="Proteomes" id="UP000261764">
    <property type="component" value="Chromosome I"/>
</dbReference>
<feature type="transmembrane region" description="Helical" evidence="1">
    <location>
        <begin position="163"/>
        <end position="183"/>
    </location>
</feature>
<keyword evidence="1" id="KW-0812">Transmembrane</keyword>
<protein>
    <recommendedName>
        <fullName evidence="4">Bax inhibitor-1/YccA family protein</fullName>
    </recommendedName>
</protein>
<sequence length="301" mass="34003">MIRRCFMKSNDSYNRSYDYNPHGSVQYDPRRVNYGSNTEVYGPEGKYIFNQSQTRLMTRSFLITGICFSLIFAIAYGLFELLYNLYPISQQVRNLTNVLLTLGPILILVANIMGWFMRPRLSSIGFGFMVFATGFYILANAIGFALVFFGVKLVEFVDDSYRLIDVVSMFAIGGLMFIAMAAIGKAMSRQASIKLGRFLFFAVIAWIIGSLIISLSFGFGRRGVSPIIMIVSTIISGIIYLLYIVYITSQLKQHSEFLAYDNSEKGLLRSLSLSYGFYLLVGLIGLIWSLIHLLFLSKRLS</sequence>
<evidence type="ECO:0000256" key="1">
    <source>
        <dbReference type="SAM" id="Phobius"/>
    </source>
</evidence>
<name>A0A292IH67_9MOLU</name>
<dbReference type="AlphaFoldDB" id="A0A292IH67"/>
<feature type="transmembrane region" description="Helical" evidence="1">
    <location>
        <begin position="195"/>
        <end position="217"/>
    </location>
</feature>
<organism evidence="2 3">
    <name type="scientific">Mycoplasma amphoriforme A39</name>
    <dbReference type="NCBI Taxonomy" id="572419"/>
    <lineage>
        <taxon>Bacteria</taxon>
        <taxon>Bacillati</taxon>
        <taxon>Mycoplasmatota</taxon>
        <taxon>Mollicutes</taxon>
        <taxon>Mycoplasmataceae</taxon>
        <taxon>Mycoplasma</taxon>
    </lineage>
</organism>
<keyword evidence="1" id="KW-0472">Membrane</keyword>
<dbReference type="KEGG" id="mamp:MAMA39_01610"/>
<feature type="transmembrane region" description="Helical" evidence="1">
    <location>
        <begin position="61"/>
        <end position="83"/>
    </location>
</feature>
<reference evidence="2 3" key="1">
    <citation type="journal article" date="2015" name="Clin. Infect. Dis.">
        <title>Genomic Investigations unmask Mycoplasma amphoriforme, a new respiratory pathogen.</title>
        <authorList>
            <person name="Gillespie S.H."/>
            <person name="Ling C.L."/>
            <person name="Oravcova K."/>
            <person name="Pinheiro M."/>
            <person name="Wells L."/>
            <person name="Bryant J.M."/>
            <person name="McHugh T.D."/>
            <person name="Bebear C."/>
            <person name="Webster D."/>
            <person name="Harris S.R."/>
            <person name="Seth-Smith H.M."/>
            <person name="Thomson N.R."/>
        </authorList>
    </citation>
    <scope>NUCLEOTIDE SEQUENCE [LARGE SCALE GENOMIC DNA]</scope>
    <source>
        <strain evidence="2 3">A39</strain>
    </source>
</reference>
<evidence type="ECO:0000313" key="2">
    <source>
        <dbReference type="EMBL" id="CDN40284.1"/>
    </source>
</evidence>
<evidence type="ECO:0000313" key="3">
    <source>
        <dbReference type="Proteomes" id="UP000261764"/>
    </source>
</evidence>
<gene>
    <name evidence="2" type="ORF">MAMA39_01610</name>
</gene>
<keyword evidence="3" id="KW-1185">Reference proteome</keyword>